<feature type="region of interest" description="Disordered" evidence="3">
    <location>
        <begin position="46"/>
        <end position="77"/>
    </location>
</feature>
<evidence type="ECO:0000256" key="2">
    <source>
        <dbReference type="ARBA" id="ARBA00012180"/>
    </source>
</evidence>
<dbReference type="InterPro" id="IPR032567">
    <property type="entry name" value="RTL1-rel"/>
</dbReference>
<protein>
    <recommendedName>
        <fullName evidence="2">ribonuclease H</fullName>
        <ecNumber evidence="2">3.1.26.4</ecNumber>
    </recommendedName>
</protein>
<dbReference type="Proteomes" id="UP000694680">
    <property type="component" value="Unassembled WGS sequence"/>
</dbReference>
<dbReference type="EC" id="3.1.26.4" evidence="2"/>
<dbReference type="PANTHER" id="PTHR15503:SF36">
    <property type="entry name" value="RETROTRANSPOSON GAG-LIKE PROTEIN 5"/>
    <property type="match status" value="1"/>
</dbReference>
<dbReference type="Pfam" id="PF00078">
    <property type="entry name" value="RVT_1"/>
    <property type="match status" value="1"/>
</dbReference>
<reference evidence="6" key="1">
    <citation type="submission" date="2025-08" db="UniProtKB">
        <authorList>
            <consortium name="Ensembl"/>
        </authorList>
    </citation>
    <scope>IDENTIFICATION</scope>
</reference>
<dbReference type="SUPFAM" id="SSF56672">
    <property type="entry name" value="DNA/RNA polymerases"/>
    <property type="match status" value="1"/>
</dbReference>
<dbReference type="Gene3D" id="3.30.70.270">
    <property type="match status" value="1"/>
</dbReference>
<sequence length="694" mass="77473">MTEGKNNNIRGKVLPDILALHASNQQLSQQVTVLTQQISAWLSLQSNASAQPAQPTPPSPQQVEQGPGPREPAISDPEHFAGQSELCRGFLFQCSTVFNQRPSSFSSDISRIQYMCGLMRGRALKWAEARFSNTAMHEVRYRDFVKEIKQVFDHPDFRSDASAKLMSLSQGQRSVSDYSIDFWTLKAEVDWTEQALRAAFTKGLSDQIKDELMSRDEPDDLESLISLANKIDNRIRARRKERDNSARSSTRTTALSPPIRPSRQPIRFEVDQIDGPEPMQLGRAHLTPEELQRRRQAGEYLYCGKSGHFLASCPTRPKDRSHSVSVGVQMSQPVPTVKTPVRFQIQASLCVNTLSIPLLALIDSGAEDNFLDQQVALQAGIELETLSAPVSTLALDGRLLARVTHKTAPVNLVLSGNHREQIQFYILSAPTTPLILGHPWLVQHNPTIDWKEGRVTSWGNLCHSNCLLSALPPLEGFTVAGDAENGPDLTNIPEVYHDLQEVFSKSKAVSLPPHRPYDCAIDLISGAQLPSSRLYNVSKPEREAMEKYIAESLAAGLIRPSKSPLGAGFFFVPKKDRSLRPCIDFRGLNNITIKNKYPLPLLDSAFTPLQGATVFTKLDLRNAYHLVRIKEGHEWKTAFKTPMGHFEYQVISRDFWALPIFIADLLRTSVVSPGPLKLTQPLIVSRTCLRLHQC</sequence>
<reference evidence="6" key="2">
    <citation type="submission" date="2025-09" db="UniProtKB">
        <authorList>
            <consortium name="Ensembl"/>
        </authorList>
    </citation>
    <scope>IDENTIFICATION</scope>
</reference>
<dbReference type="Pfam" id="PF03732">
    <property type="entry name" value="Retrotrans_gag"/>
    <property type="match status" value="1"/>
</dbReference>
<evidence type="ECO:0000313" key="7">
    <source>
        <dbReference type="Proteomes" id="UP000694680"/>
    </source>
</evidence>
<evidence type="ECO:0000256" key="3">
    <source>
        <dbReference type="SAM" id="MobiDB-lite"/>
    </source>
</evidence>
<dbReference type="InterPro" id="IPR000477">
    <property type="entry name" value="RT_dom"/>
</dbReference>
<proteinExistence type="inferred from homology"/>
<evidence type="ECO:0000259" key="5">
    <source>
        <dbReference type="Pfam" id="PF03732"/>
    </source>
</evidence>
<accession>A0A8C5DFG8</accession>
<dbReference type="GO" id="GO:0004523">
    <property type="term" value="F:RNA-DNA hybrid ribonuclease activity"/>
    <property type="evidence" value="ECO:0007669"/>
    <property type="project" value="UniProtKB-EC"/>
</dbReference>
<evidence type="ECO:0000256" key="1">
    <source>
        <dbReference type="ARBA" id="ARBA00010879"/>
    </source>
</evidence>
<dbReference type="Ensembl" id="ENSGWIT00000006609.1">
    <property type="protein sequence ID" value="ENSGWIP00000005994.1"/>
    <property type="gene ID" value="ENSGWIG00000003499.1"/>
</dbReference>
<feature type="region of interest" description="Disordered" evidence="3">
    <location>
        <begin position="238"/>
        <end position="262"/>
    </location>
</feature>
<dbReference type="CDD" id="cd01647">
    <property type="entry name" value="RT_LTR"/>
    <property type="match status" value="1"/>
</dbReference>
<dbReference type="InterPro" id="IPR005162">
    <property type="entry name" value="Retrotrans_gag_dom"/>
</dbReference>
<evidence type="ECO:0000259" key="4">
    <source>
        <dbReference type="Pfam" id="PF00078"/>
    </source>
</evidence>
<feature type="domain" description="Reverse transcriptase" evidence="4">
    <location>
        <begin position="572"/>
        <end position="642"/>
    </location>
</feature>
<dbReference type="SUPFAM" id="SSF50630">
    <property type="entry name" value="Acid proteases"/>
    <property type="match status" value="1"/>
</dbReference>
<comment type="similarity">
    <text evidence="1">Belongs to the beta type-B retroviral polymerase family. HERV class-II K(HML-2) pol subfamily.</text>
</comment>
<dbReference type="InterPro" id="IPR043502">
    <property type="entry name" value="DNA/RNA_pol_sf"/>
</dbReference>
<dbReference type="InterPro" id="IPR021109">
    <property type="entry name" value="Peptidase_aspartic_dom_sf"/>
</dbReference>
<dbReference type="InterPro" id="IPR043128">
    <property type="entry name" value="Rev_trsase/Diguanyl_cyclase"/>
</dbReference>
<name>A0A8C5DFG8_GOUWI</name>
<dbReference type="CDD" id="cd00303">
    <property type="entry name" value="retropepsin_like"/>
    <property type="match status" value="1"/>
</dbReference>
<evidence type="ECO:0000313" key="6">
    <source>
        <dbReference type="Ensembl" id="ENSGWIP00000005994.1"/>
    </source>
</evidence>
<dbReference type="Gene3D" id="3.10.10.10">
    <property type="entry name" value="HIV Type 1 Reverse Transcriptase, subunit A, domain 1"/>
    <property type="match status" value="1"/>
</dbReference>
<organism evidence="6 7">
    <name type="scientific">Gouania willdenowi</name>
    <name type="common">Blunt-snouted clingfish</name>
    <name type="synonym">Lepadogaster willdenowi</name>
    <dbReference type="NCBI Taxonomy" id="441366"/>
    <lineage>
        <taxon>Eukaryota</taxon>
        <taxon>Metazoa</taxon>
        <taxon>Chordata</taxon>
        <taxon>Craniata</taxon>
        <taxon>Vertebrata</taxon>
        <taxon>Euteleostomi</taxon>
        <taxon>Actinopterygii</taxon>
        <taxon>Neopterygii</taxon>
        <taxon>Teleostei</taxon>
        <taxon>Neoteleostei</taxon>
        <taxon>Acanthomorphata</taxon>
        <taxon>Ovalentaria</taxon>
        <taxon>Blenniimorphae</taxon>
        <taxon>Blenniiformes</taxon>
        <taxon>Gobiesocoidei</taxon>
        <taxon>Gobiesocidae</taxon>
        <taxon>Gobiesocinae</taxon>
        <taxon>Gouania</taxon>
    </lineage>
</organism>
<feature type="domain" description="Retrotransposon gag" evidence="5">
    <location>
        <begin position="119"/>
        <end position="205"/>
    </location>
</feature>
<dbReference type="AlphaFoldDB" id="A0A8C5DFG8"/>
<dbReference type="Gene3D" id="2.40.70.10">
    <property type="entry name" value="Acid Proteases"/>
    <property type="match status" value="1"/>
</dbReference>
<keyword evidence="7" id="KW-1185">Reference proteome</keyword>
<feature type="compositionally biased region" description="Low complexity" evidence="3">
    <location>
        <begin position="246"/>
        <end position="262"/>
    </location>
</feature>
<dbReference type="PANTHER" id="PTHR15503">
    <property type="entry name" value="LDOC1 RELATED"/>
    <property type="match status" value="1"/>
</dbReference>